<feature type="domain" description="ABC transmembrane type-1" evidence="8">
    <location>
        <begin position="95"/>
        <end position="306"/>
    </location>
</feature>
<evidence type="ECO:0000256" key="2">
    <source>
        <dbReference type="ARBA" id="ARBA00022448"/>
    </source>
</evidence>
<evidence type="ECO:0000256" key="5">
    <source>
        <dbReference type="ARBA" id="ARBA00022989"/>
    </source>
</evidence>
<accession>G9AJ77</accession>
<feature type="transmembrane region" description="Helical" evidence="7">
    <location>
        <begin position="131"/>
        <end position="159"/>
    </location>
</feature>
<name>G9AJ77_SINF1</name>
<dbReference type="AlphaFoldDB" id="G9AJ77"/>
<gene>
    <name evidence="9" type="ordered locus">SFHH103_06651</name>
</gene>
<keyword evidence="6 7" id="KW-0472">Membrane</keyword>
<evidence type="ECO:0000256" key="6">
    <source>
        <dbReference type="ARBA" id="ARBA00023136"/>
    </source>
</evidence>
<evidence type="ECO:0000256" key="4">
    <source>
        <dbReference type="ARBA" id="ARBA00022692"/>
    </source>
</evidence>
<feature type="transmembrane region" description="Helical" evidence="7">
    <location>
        <begin position="179"/>
        <end position="198"/>
    </location>
</feature>
<evidence type="ECO:0000259" key="8">
    <source>
        <dbReference type="PROSITE" id="PS50928"/>
    </source>
</evidence>
<dbReference type="Gene3D" id="1.10.3720.10">
    <property type="entry name" value="MetI-like"/>
    <property type="match status" value="1"/>
</dbReference>
<geneLocation type="plasmid" evidence="9 10">
    <name>pSfHH103e</name>
</geneLocation>
<feature type="transmembrane region" description="Helical" evidence="7">
    <location>
        <begin position="95"/>
        <end position="119"/>
    </location>
</feature>
<feature type="transmembrane region" description="Helical" evidence="7">
    <location>
        <begin position="9"/>
        <end position="29"/>
    </location>
</feature>
<dbReference type="InterPro" id="IPR045621">
    <property type="entry name" value="BPD_transp_1_N"/>
</dbReference>
<dbReference type="RefSeq" id="WP_014332739.1">
    <property type="nucleotide sequence ID" value="NC_016815.1"/>
</dbReference>
<dbReference type="GO" id="GO:0055085">
    <property type="term" value="P:transmembrane transport"/>
    <property type="evidence" value="ECO:0007669"/>
    <property type="project" value="InterPro"/>
</dbReference>
<comment type="subcellular location">
    <subcellularLocation>
        <location evidence="1 7">Cell membrane</location>
        <topology evidence="1 7">Multi-pass membrane protein</topology>
    </subcellularLocation>
</comment>
<dbReference type="KEGG" id="sfh:SFHH103_06651"/>
<evidence type="ECO:0000313" key="10">
    <source>
        <dbReference type="Proteomes" id="UP000007735"/>
    </source>
</evidence>
<reference evidence="9 10" key="1">
    <citation type="journal article" date="2012" name="J. Bacteriol.">
        <title>Genome sequence of the soybean symbiont Sinorhizobium fredii HH103.</title>
        <authorList>
            <person name="Weidner S."/>
            <person name="Becker A."/>
            <person name="Bonilla I."/>
            <person name="Jaenicke S."/>
            <person name="Lloret J."/>
            <person name="Margaret I."/>
            <person name="Puhler A."/>
            <person name="Ruiz-Sainz J.E."/>
            <person name="Schneiker-Bekel S."/>
            <person name="Szczepanowski R."/>
            <person name="Vinardell J.M."/>
            <person name="Zehner S."/>
            <person name="Gottfert M."/>
        </authorList>
    </citation>
    <scope>NUCLEOTIDE SEQUENCE [LARGE SCALE GENOMIC DNA]</scope>
    <source>
        <strain evidence="9 10">HH103</strain>
        <plasmid evidence="10">pSfHH103e</plasmid>
    </source>
</reference>
<dbReference type="Pfam" id="PF00528">
    <property type="entry name" value="BPD_transp_1"/>
    <property type="match status" value="1"/>
</dbReference>
<dbReference type="PROSITE" id="PS50928">
    <property type="entry name" value="ABC_TM1"/>
    <property type="match status" value="1"/>
</dbReference>
<dbReference type="Pfam" id="PF19300">
    <property type="entry name" value="BPD_transp_1_N"/>
    <property type="match status" value="1"/>
</dbReference>
<dbReference type="PANTHER" id="PTHR43163:SF6">
    <property type="entry name" value="DIPEPTIDE TRANSPORT SYSTEM PERMEASE PROTEIN DPPB-RELATED"/>
    <property type="match status" value="1"/>
</dbReference>
<dbReference type="PATRIC" id="fig|380.5.peg.6191"/>
<evidence type="ECO:0000256" key="3">
    <source>
        <dbReference type="ARBA" id="ARBA00022475"/>
    </source>
</evidence>
<sequence length="314" mass="34241">MLQFVIKRLLYSIPVLLGVSIVVFAAVQFTPGDVAQSLLGFAATAEKVAELRQELGLDQPIYIQYANWLINLMQLDFGTSVAMRGPVAEILGTKIVNSLILTGVTLALVVVASFVLATFSGSRFRSKFDRMIVFGTLILASLPVFWLGIALLYVFGVQFRLFPMSGMYNMASPGGFWDLMHHAALPAVATAASSIAVVTRITRSSLIDCLNQPYILAARARGLSRNRVIYKHGVRSILPTFANVSGLQIGYVFGNAVFTEIIFNWPGVGLQLYDAILIRDIPMVQGCVLVVALVFVVGNLLSDTIVYGLDTTRR</sequence>
<dbReference type="EMBL" id="HE616899">
    <property type="protein sequence ID" value="CCF01109.1"/>
    <property type="molecule type" value="Genomic_DNA"/>
</dbReference>
<feature type="transmembrane region" description="Helical" evidence="7">
    <location>
        <begin position="283"/>
        <end position="309"/>
    </location>
</feature>
<dbReference type="Proteomes" id="UP000007735">
    <property type="component" value="Plasmid pSfHH103e"/>
</dbReference>
<evidence type="ECO:0000256" key="7">
    <source>
        <dbReference type="RuleBase" id="RU363032"/>
    </source>
</evidence>
<dbReference type="PANTHER" id="PTHR43163">
    <property type="entry name" value="DIPEPTIDE TRANSPORT SYSTEM PERMEASE PROTEIN DPPB-RELATED"/>
    <property type="match status" value="1"/>
</dbReference>
<dbReference type="SUPFAM" id="SSF161098">
    <property type="entry name" value="MetI-like"/>
    <property type="match status" value="1"/>
</dbReference>
<feature type="transmembrane region" description="Helical" evidence="7">
    <location>
        <begin position="241"/>
        <end position="263"/>
    </location>
</feature>
<keyword evidence="9" id="KW-0614">Plasmid</keyword>
<keyword evidence="2 7" id="KW-0813">Transport</keyword>
<keyword evidence="4 7" id="KW-0812">Transmembrane</keyword>
<dbReference type="InterPro" id="IPR035906">
    <property type="entry name" value="MetI-like_sf"/>
</dbReference>
<protein>
    <submittedName>
        <fullName evidence="9">Dipeptide transport system permease protein</fullName>
    </submittedName>
</protein>
<keyword evidence="5 7" id="KW-1133">Transmembrane helix</keyword>
<evidence type="ECO:0000256" key="1">
    <source>
        <dbReference type="ARBA" id="ARBA00004651"/>
    </source>
</evidence>
<dbReference type="GO" id="GO:0005886">
    <property type="term" value="C:plasma membrane"/>
    <property type="evidence" value="ECO:0007669"/>
    <property type="project" value="UniProtKB-SubCell"/>
</dbReference>
<proteinExistence type="inferred from homology"/>
<keyword evidence="3" id="KW-1003">Cell membrane</keyword>
<evidence type="ECO:0000313" key="9">
    <source>
        <dbReference type="EMBL" id="CCF01109.1"/>
    </source>
</evidence>
<organism evidence="9 10">
    <name type="scientific">Sinorhizobium fredii (strain HH103)</name>
    <dbReference type="NCBI Taxonomy" id="1117943"/>
    <lineage>
        <taxon>Bacteria</taxon>
        <taxon>Pseudomonadati</taxon>
        <taxon>Pseudomonadota</taxon>
        <taxon>Alphaproteobacteria</taxon>
        <taxon>Hyphomicrobiales</taxon>
        <taxon>Rhizobiaceae</taxon>
        <taxon>Sinorhizobium/Ensifer group</taxon>
        <taxon>Sinorhizobium</taxon>
    </lineage>
</organism>
<dbReference type="InterPro" id="IPR000515">
    <property type="entry name" value="MetI-like"/>
</dbReference>
<dbReference type="CDD" id="cd06261">
    <property type="entry name" value="TM_PBP2"/>
    <property type="match status" value="1"/>
</dbReference>
<comment type="similarity">
    <text evidence="7">Belongs to the binding-protein-dependent transport system permease family.</text>
</comment>
<dbReference type="HOGENOM" id="CLU_036879_0_0_5"/>